<dbReference type="Gene3D" id="3.30.560.10">
    <property type="entry name" value="Glucose Oxidase, domain 3"/>
    <property type="match status" value="1"/>
</dbReference>
<dbReference type="Gene3D" id="3.50.50.60">
    <property type="entry name" value="FAD/NAD(P)-binding domain"/>
    <property type="match status" value="1"/>
</dbReference>
<comment type="catalytic activity">
    <reaction evidence="13">
        <text>a pyranoside + acceptor = a pyranosid-3-ulose + reduced acceptor.</text>
        <dbReference type="EC" id="1.1.99.29"/>
    </reaction>
</comment>
<dbReference type="AlphaFoldDB" id="A0A5C3KTR8"/>
<feature type="binding site" evidence="16">
    <location>
        <begin position="528"/>
        <end position="529"/>
    </location>
    <ligand>
        <name>FAD</name>
        <dbReference type="ChEBI" id="CHEBI:57692"/>
    </ligand>
</feature>
<evidence type="ECO:0000256" key="13">
    <source>
        <dbReference type="ARBA" id="ARBA00034050"/>
    </source>
</evidence>
<evidence type="ECO:0000256" key="1">
    <source>
        <dbReference type="ARBA" id="ARBA00001974"/>
    </source>
</evidence>
<feature type="domain" description="Glucose-methanol-choline oxidoreductase N-terminal" evidence="18">
    <location>
        <begin position="304"/>
        <end position="318"/>
    </location>
</feature>
<protein>
    <recommendedName>
        <fullName evidence="5">pyranose dehydrogenase (acceptor)</fullName>
        <ecNumber evidence="5">1.1.99.29</ecNumber>
    </recommendedName>
</protein>
<evidence type="ECO:0000256" key="11">
    <source>
        <dbReference type="ARBA" id="ARBA00034010"/>
    </source>
</evidence>
<comment type="catalytic activity">
    <reaction evidence="12">
        <text>pyranose + acceptor = pyranos-3-ulose + reduced acceptor.</text>
        <dbReference type="EC" id="1.1.99.29"/>
    </reaction>
</comment>
<comment type="similarity">
    <text evidence="3">Belongs to the GMC oxidoreductase family.</text>
</comment>
<sequence>MRRTLALCAILGTVNAALYQDISHLPRVQFDYIIVGGGTAGSVLGRRLSENSRHQVLLLESGPSNDGVVASQVPYFHPSLSGGTYDWNYTTTPQAGFNDRVLDYPRGHILGGSTTINAMFWTRGTADDYDRWAEVTGDSGWSWKRLFPYMLKIERLVSPADGHNTKGQVDPSVHGTSGNLKISLPGWPLEIGKRVEDTARELGGDFKPILDMNSGKPLGTSWLQCTIGDGERSSAATAYLGRSVLNRPNLHVVVNTRVTRVLPSSARGNNYVLSFRTVEIATSLEPNGTRVELTARKEVILSAGAVGTPHILLHSGIGDRTALNAQGIRPLVHLPSVGQNLTDHPLTMIVWNANSTTTGDALRDPTKQAQAFEQWNSTRRGPLTSIGINQVAWLRLPNDSPIWETHEDPAAGKNTPHIELAIDNSAGFTGLTGFFVGMGLAVPTPLSRGSLTLRTSNPFDQPNIDPNLFSSPFDAFAMLQAVRKAREFFNHSTWDGYVLNLAGPYTNEIIDDDEKTIAILRDTASHAWHPVGTAAMSRRNVGWGVVDPDLRVKGVTGLRIVDASVMPFIPAAHTQAPVYIIAERAADLIKEST</sequence>
<dbReference type="Pfam" id="PF00732">
    <property type="entry name" value="GMC_oxred_N"/>
    <property type="match status" value="1"/>
</dbReference>
<dbReference type="GO" id="GO:0033718">
    <property type="term" value="F:pyranose dehydrogenase (acceptor) activity"/>
    <property type="evidence" value="ECO:0007669"/>
    <property type="project" value="UniProtKB-EC"/>
</dbReference>
<keyword evidence="8 16" id="KW-0274">FAD</keyword>
<feature type="binding site" evidence="16">
    <location>
        <position position="258"/>
    </location>
    <ligand>
        <name>FAD</name>
        <dbReference type="ChEBI" id="CHEBI:57692"/>
    </ligand>
</feature>
<dbReference type="SUPFAM" id="SSF51905">
    <property type="entry name" value="FAD/NAD(P)-binding domain"/>
    <property type="match status" value="1"/>
</dbReference>
<evidence type="ECO:0000259" key="18">
    <source>
        <dbReference type="PROSITE" id="PS00624"/>
    </source>
</evidence>
<dbReference type="PANTHER" id="PTHR11552:SF147">
    <property type="entry name" value="CHOLINE DEHYDROGENASE, MITOCHONDRIAL"/>
    <property type="match status" value="1"/>
</dbReference>
<dbReference type="GO" id="GO:0050660">
    <property type="term" value="F:flavin adenine dinucleotide binding"/>
    <property type="evidence" value="ECO:0007669"/>
    <property type="project" value="InterPro"/>
</dbReference>
<feature type="active site" description="Proton donor" evidence="15">
    <location>
        <position position="529"/>
    </location>
</feature>
<evidence type="ECO:0000256" key="10">
    <source>
        <dbReference type="ARBA" id="ARBA00033986"/>
    </source>
</evidence>
<comment type="cofactor">
    <cofactor evidence="1 16">
        <name>FAD</name>
        <dbReference type="ChEBI" id="CHEBI:57692"/>
    </cofactor>
</comment>
<dbReference type="InterPro" id="IPR007867">
    <property type="entry name" value="GMC_OxRtase_C"/>
</dbReference>
<evidence type="ECO:0000256" key="6">
    <source>
        <dbReference type="ARBA" id="ARBA00022525"/>
    </source>
</evidence>
<reference evidence="19 20" key="1">
    <citation type="journal article" date="2019" name="Nat. Ecol. Evol.">
        <title>Megaphylogeny resolves global patterns of mushroom evolution.</title>
        <authorList>
            <person name="Varga T."/>
            <person name="Krizsan K."/>
            <person name="Foldi C."/>
            <person name="Dima B."/>
            <person name="Sanchez-Garcia M."/>
            <person name="Sanchez-Ramirez S."/>
            <person name="Szollosi G.J."/>
            <person name="Szarkandi J.G."/>
            <person name="Papp V."/>
            <person name="Albert L."/>
            <person name="Andreopoulos W."/>
            <person name="Angelini C."/>
            <person name="Antonin V."/>
            <person name="Barry K.W."/>
            <person name="Bougher N.L."/>
            <person name="Buchanan P."/>
            <person name="Buyck B."/>
            <person name="Bense V."/>
            <person name="Catcheside P."/>
            <person name="Chovatia M."/>
            <person name="Cooper J."/>
            <person name="Damon W."/>
            <person name="Desjardin D."/>
            <person name="Finy P."/>
            <person name="Geml J."/>
            <person name="Haridas S."/>
            <person name="Hughes K."/>
            <person name="Justo A."/>
            <person name="Karasinski D."/>
            <person name="Kautmanova I."/>
            <person name="Kiss B."/>
            <person name="Kocsube S."/>
            <person name="Kotiranta H."/>
            <person name="LaButti K.M."/>
            <person name="Lechner B.E."/>
            <person name="Liimatainen K."/>
            <person name="Lipzen A."/>
            <person name="Lukacs Z."/>
            <person name="Mihaltcheva S."/>
            <person name="Morgado L.N."/>
            <person name="Niskanen T."/>
            <person name="Noordeloos M.E."/>
            <person name="Ohm R.A."/>
            <person name="Ortiz-Santana B."/>
            <person name="Ovrebo C."/>
            <person name="Racz N."/>
            <person name="Riley R."/>
            <person name="Savchenko A."/>
            <person name="Shiryaev A."/>
            <person name="Soop K."/>
            <person name="Spirin V."/>
            <person name="Szebenyi C."/>
            <person name="Tomsovsky M."/>
            <person name="Tulloss R.E."/>
            <person name="Uehling J."/>
            <person name="Grigoriev I.V."/>
            <person name="Vagvolgyi C."/>
            <person name="Papp T."/>
            <person name="Martin F.M."/>
            <person name="Miettinen O."/>
            <person name="Hibbett D.S."/>
            <person name="Nagy L.G."/>
        </authorList>
    </citation>
    <scope>NUCLEOTIDE SEQUENCE [LARGE SCALE GENOMIC DNA]</scope>
    <source>
        <strain evidence="19 20">CBS 121175</strain>
    </source>
</reference>
<dbReference type="InterPro" id="IPR012132">
    <property type="entry name" value="GMC_OxRdtase"/>
</dbReference>
<evidence type="ECO:0000256" key="17">
    <source>
        <dbReference type="SAM" id="SignalP"/>
    </source>
</evidence>
<dbReference type="PROSITE" id="PS00624">
    <property type="entry name" value="GMC_OXRED_2"/>
    <property type="match status" value="1"/>
</dbReference>
<evidence type="ECO:0000256" key="2">
    <source>
        <dbReference type="ARBA" id="ARBA00004613"/>
    </source>
</evidence>
<evidence type="ECO:0000256" key="3">
    <source>
        <dbReference type="ARBA" id="ARBA00010790"/>
    </source>
</evidence>
<evidence type="ECO:0000256" key="12">
    <source>
        <dbReference type="ARBA" id="ARBA00034029"/>
    </source>
</evidence>
<evidence type="ECO:0000256" key="9">
    <source>
        <dbReference type="ARBA" id="ARBA00024699"/>
    </source>
</evidence>
<accession>A0A5C3KTR8</accession>
<dbReference type="PANTHER" id="PTHR11552">
    <property type="entry name" value="GLUCOSE-METHANOL-CHOLINE GMC OXIDOREDUCTASE"/>
    <property type="match status" value="1"/>
</dbReference>
<dbReference type="EMBL" id="ML210208">
    <property type="protein sequence ID" value="TFK24009.1"/>
    <property type="molecule type" value="Genomic_DNA"/>
</dbReference>
<comment type="catalytic activity">
    <reaction evidence="11">
        <text>pyranose + acceptor = pyranos-2,3-diulose + reduced acceptor.</text>
        <dbReference type="EC" id="1.1.99.29"/>
    </reaction>
</comment>
<comment type="subunit">
    <text evidence="4">Monomer.</text>
</comment>
<proteinExistence type="inferred from homology"/>
<comment type="subcellular location">
    <subcellularLocation>
        <location evidence="2">Secreted</location>
    </subcellularLocation>
</comment>
<comment type="catalytic activity">
    <reaction evidence="10">
        <text>pyranose + acceptor = pyranos-2-ulose + reduced acceptor.</text>
        <dbReference type="EC" id="1.1.99.29"/>
    </reaction>
</comment>
<dbReference type="PIRSF" id="PIRSF000137">
    <property type="entry name" value="Alcohol_oxidase"/>
    <property type="match status" value="1"/>
</dbReference>
<keyword evidence="6" id="KW-0964">Secreted</keyword>
<dbReference type="SUPFAM" id="SSF54373">
    <property type="entry name" value="FAD-linked reductases, C-terminal domain"/>
    <property type="match status" value="1"/>
</dbReference>
<dbReference type="EC" id="1.1.99.29" evidence="5"/>
<evidence type="ECO:0000256" key="15">
    <source>
        <dbReference type="PIRSR" id="PIRSR000137-1"/>
    </source>
</evidence>
<evidence type="ECO:0000256" key="4">
    <source>
        <dbReference type="ARBA" id="ARBA00011245"/>
    </source>
</evidence>
<evidence type="ECO:0000256" key="14">
    <source>
        <dbReference type="ARBA" id="ARBA00034059"/>
    </source>
</evidence>
<feature type="active site" description="Proton acceptor" evidence="15">
    <location>
        <position position="573"/>
    </location>
</feature>
<evidence type="ECO:0000256" key="7">
    <source>
        <dbReference type="ARBA" id="ARBA00022630"/>
    </source>
</evidence>
<keyword evidence="7" id="KW-0285">Flavoprotein</keyword>
<feature type="chain" id="PRO_5022761469" description="pyranose dehydrogenase (acceptor)" evidence="17">
    <location>
        <begin position="17"/>
        <end position="593"/>
    </location>
</feature>
<gene>
    <name evidence="19" type="ORF">FA15DRAFT_593181</name>
</gene>
<organism evidence="19 20">
    <name type="scientific">Coprinopsis marcescibilis</name>
    <name type="common">Agaric fungus</name>
    <name type="synonym">Psathyrella marcescibilis</name>
    <dbReference type="NCBI Taxonomy" id="230819"/>
    <lineage>
        <taxon>Eukaryota</taxon>
        <taxon>Fungi</taxon>
        <taxon>Dikarya</taxon>
        <taxon>Basidiomycota</taxon>
        <taxon>Agaricomycotina</taxon>
        <taxon>Agaricomycetes</taxon>
        <taxon>Agaricomycetidae</taxon>
        <taxon>Agaricales</taxon>
        <taxon>Agaricineae</taxon>
        <taxon>Psathyrellaceae</taxon>
        <taxon>Coprinopsis</taxon>
    </lineage>
</organism>
<evidence type="ECO:0000313" key="20">
    <source>
        <dbReference type="Proteomes" id="UP000307440"/>
    </source>
</evidence>
<feature type="signal peptide" evidence="17">
    <location>
        <begin position="1"/>
        <end position="16"/>
    </location>
</feature>
<dbReference type="GO" id="GO:0005576">
    <property type="term" value="C:extracellular region"/>
    <property type="evidence" value="ECO:0007669"/>
    <property type="project" value="UniProtKB-SubCell"/>
</dbReference>
<evidence type="ECO:0000313" key="19">
    <source>
        <dbReference type="EMBL" id="TFK24009.1"/>
    </source>
</evidence>
<comment type="catalytic activity">
    <reaction evidence="14">
        <text>a pyranoside + acceptor = a pyranosid-3,4-diulose + reduced acceptor.</text>
        <dbReference type="EC" id="1.1.99.29"/>
    </reaction>
</comment>
<dbReference type="Proteomes" id="UP000307440">
    <property type="component" value="Unassembled WGS sequence"/>
</dbReference>
<dbReference type="OrthoDB" id="269227at2759"/>
<dbReference type="Pfam" id="PF05199">
    <property type="entry name" value="GMC_oxred_C"/>
    <property type="match status" value="1"/>
</dbReference>
<name>A0A5C3KTR8_COPMA</name>
<dbReference type="InterPro" id="IPR000172">
    <property type="entry name" value="GMC_OxRdtase_N"/>
</dbReference>
<comment type="function">
    <text evidence="9">Catalyzes the single-oxidation or sequential double oxidation reaction of carbohydrates primarily at carbon-2 and/or carbon-3 with the concomitant reduction of the flavin. The enzyme exhibits a broad sugar substrate specificity, oxidizing different aldopyranoses to the corresponding C-1, C-2, C-3 or C-1,2, C-2,3 and C-3,4 (di)dehydro sugars with substrate-specific regioselectivity. Accepts only a narrow range of electron acceptors such as substituted benzoquinones and complexed metal ions and reacts extremely slowly with O(2) as acceptor. May play a role in the natural recycling of plant matter by oxidizing all major monosaccharides in lignocellulose and by reducing quinone compounds or reactive radical species generated during lignin depolymerization.</text>
</comment>
<dbReference type="STRING" id="230819.A0A5C3KTR8"/>
<evidence type="ECO:0000256" key="8">
    <source>
        <dbReference type="ARBA" id="ARBA00022827"/>
    </source>
</evidence>
<evidence type="ECO:0000256" key="5">
    <source>
        <dbReference type="ARBA" id="ARBA00013177"/>
    </source>
</evidence>
<evidence type="ECO:0000256" key="16">
    <source>
        <dbReference type="PIRSR" id="PIRSR000137-2"/>
    </source>
</evidence>
<keyword evidence="17" id="KW-0732">Signal</keyword>
<dbReference type="InterPro" id="IPR036188">
    <property type="entry name" value="FAD/NAD-bd_sf"/>
</dbReference>
<keyword evidence="20" id="KW-1185">Reference proteome</keyword>